<evidence type="ECO:0000256" key="5">
    <source>
        <dbReference type="ARBA" id="ARBA00022692"/>
    </source>
</evidence>
<dbReference type="SUPFAM" id="SSF57184">
    <property type="entry name" value="Growth factor receptor domain"/>
    <property type="match status" value="2"/>
</dbReference>
<dbReference type="InterPro" id="IPR049883">
    <property type="entry name" value="NOTCH1_EGF-like"/>
</dbReference>
<dbReference type="FunFam" id="2.10.25.10:FF:000202">
    <property type="entry name" value="Multiple epidermal growth factor-like domains 8"/>
    <property type="match status" value="1"/>
</dbReference>
<feature type="compositionally biased region" description="Acidic residues" evidence="15">
    <location>
        <begin position="5514"/>
        <end position="5532"/>
    </location>
</feature>
<evidence type="ECO:0000259" key="19">
    <source>
        <dbReference type="PROSITE" id="PS50221"/>
    </source>
</evidence>
<feature type="region of interest" description="Disordered" evidence="15">
    <location>
        <begin position="4783"/>
        <end position="4805"/>
    </location>
</feature>
<dbReference type="PROSITE" id="PS01187">
    <property type="entry name" value="EGF_CA"/>
    <property type="match status" value="2"/>
</dbReference>
<feature type="region of interest" description="Disordered" evidence="15">
    <location>
        <begin position="5651"/>
        <end position="5675"/>
    </location>
</feature>
<dbReference type="InterPro" id="IPR057244">
    <property type="entry name" value="GAIN_B"/>
</dbReference>
<feature type="domain" description="EGF-like" evidence="18">
    <location>
        <begin position="2721"/>
        <end position="2762"/>
    </location>
</feature>
<feature type="signal peptide" evidence="17">
    <location>
        <begin position="1"/>
        <end position="20"/>
    </location>
</feature>
<dbReference type="InterPro" id="IPR052235">
    <property type="entry name" value="Nephronectin_domain"/>
</dbReference>
<evidence type="ECO:0000256" key="17">
    <source>
        <dbReference type="SAM" id="SignalP"/>
    </source>
</evidence>
<evidence type="ECO:0000256" key="8">
    <source>
        <dbReference type="ARBA" id="ARBA00022837"/>
    </source>
</evidence>
<keyword evidence="6 17" id="KW-0732">Signal</keyword>
<dbReference type="InterPro" id="IPR009091">
    <property type="entry name" value="RCC1/BLIP-II"/>
</dbReference>
<dbReference type="Pfam" id="PF12947">
    <property type="entry name" value="EGF_3"/>
    <property type="match status" value="4"/>
</dbReference>
<keyword evidence="7" id="KW-0677">Repeat</keyword>
<dbReference type="PANTHER" id="PTHR24050">
    <property type="entry name" value="PA14 DOMAIN-CONTAINING PROTEIN"/>
    <property type="match status" value="1"/>
</dbReference>
<feature type="compositionally biased region" description="Basic and acidic residues" evidence="15">
    <location>
        <begin position="4795"/>
        <end position="4805"/>
    </location>
</feature>
<comment type="caution">
    <text evidence="13">Lacks conserved residue(s) required for the propagation of feature annotation.</text>
</comment>
<evidence type="ECO:0008006" key="21">
    <source>
        <dbReference type="Google" id="ProtNLM"/>
    </source>
</evidence>
<feature type="region of interest" description="Disordered" evidence="15">
    <location>
        <begin position="6162"/>
        <end position="6193"/>
    </location>
</feature>
<feature type="domain" description="EGF-like" evidence="18">
    <location>
        <begin position="2846"/>
        <end position="2885"/>
    </location>
</feature>
<dbReference type="InterPro" id="IPR024731">
    <property type="entry name" value="NELL2-like_EGF"/>
</dbReference>
<dbReference type="InterPro" id="IPR000152">
    <property type="entry name" value="EGF-type_Asp/Asn_hydroxyl_site"/>
</dbReference>
<feature type="domain" description="EGF-like" evidence="18">
    <location>
        <begin position="3374"/>
        <end position="3414"/>
    </location>
</feature>
<feature type="disulfide bond" evidence="13">
    <location>
        <begin position="1263"/>
        <end position="1280"/>
    </location>
</feature>
<feature type="domain" description="EGF-like" evidence="18">
    <location>
        <begin position="1496"/>
        <end position="1538"/>
    </location>
</feature>
<dbReference type="InterPro" id="IPR000203">
    <property type="entry name" value="GPS"/>
</dbReference>
<dbReference type="PANTHER" id="PTHR24050:SF28">
    <property type="entry name" value="UROMODULIN-LIKE"/>
    <property type="match status" value="1"/>
</dbReference>
<gene>
    <name evidence="20" type="ORF">Cvel_8994</name>
</gene>
<sequence length="6193" mass="663605">MRERFLVFLVFLSVISYVESQDLCAQDQHVVGNTCTACPAGERNVAGDNRNFADTVCDDEATSPRQERKRKMRERFLVFLVFLSVISYVESQDLCAQDQHVVGNTCTACPAGERNVAGDNRNFADTVCDVLIPYSDIGDSWTADSTIQYNGFDSEYKDYSGGATCNGRYRVRTSMAATATKTWTDVFNQFGSASNYGSFSTVPNSGLDSGIDADAHVILEYPCFVQLAVYEIRSVTGSMTSAPSKMTVEGSKDLSSWTKVHSFEGENTWSDGELKRFEADESLGPFKYFKFTFQKRSEGPDGNIEIDDINLFFYGGYGQGMSLPGGKSKLAGEKNQGGLLEEGTGTLFLWGKDGTETPLTDAGCSGTGNRCNPTEATALGVVRDFCFGDSWFIWIDEATGEARFGGNMGGGSAGDGGSSATSTSRFPVTVTNTNNKIWKSTHCGNAHAGLLSTDGELWMWGRNSESRAVPADTANPILTPTRVMGGTADGYEVVQVALGKSSSLALTSDNRVFGWGYHGGNTVALDSTNTDTTPGHWVLGVDQEVYELGMTELTVPPGEVVKEIGLSRFNGFMLMESGGLYIWGAEKNEDGNFIGILGKPGTAAAQVPYRSPTKVFDSVKACMLTYESFFVQFEDGSIKAAGNNEHGQLAMNADPSVAANEIFDTWTNIVLPTGLTFEGTMRMPDRNALQGAFWTAIFDEEESFYTTGMDDGCQTAKGATGNTFNLEKITRPALSKCAGITCGATEFCVETALGNGAYCRDIDECGRDEHNCTTGYRCENIEGGMGFNCLPMAVIPPRDVNQGDMWMKDSTTQYASISTLATDYMGLNCPGTFRAKTDTQWNSYHASDPFASNEYPVSSAFDQKNEDVTNTRTFWQTSGSVFSYSNGDDSTPPSIILELPCQIALHSYVLETRKWGSSNEYVEMPAKHILYGTNGCSVSPGTWTELAPHAGLESEWTTFGKSKTFGVYSAEKFNCFKIEILQISSAVDGQASIGDVTLIPTEWCDATGMNCRSERTCNPNAKWTDLPSGAGCLCNATLVGDGFTTCDPAETFPPADIGAGNTWMKDSANQYSSQKTIYKDYFGSTCPGRYRVKTNVPAEGDHQDHFNNNEWPISGAFDRITGGGSNTVNGWRVQSNVAGYQESDANVELILELPCFLSLAWFSVQARNDTGQEFETPSKMEVFGSADFGNMWVSLGSFQSELSWNAEETRHFYSNAFAGNFSSFKFVVKQSSNPTNSLVSLSDIELHAQSWTPGPCEDGRHNCSANANCTNMEGAQSWTCQCPEGFAGDGYWCNPLIQIPPSDVASSMWMKDTMERYEGQYTFYADYHLMSGRICEGKYRVKSNTPWYGDMQTTMIETTEMPPSGAFDTMSSNPDNQIWKTNINLSQYSDSTPSVDLIIETPCFVDVSQVTIKRAADLNMAPISGVIWGSDDNGNKWNWMGDFSGLDVNYWNTQDKVDVRVNGTYSSVKIEFLRVATDNQPLSVDEVYLYTFNQTDEDECYKNTHNCHNMYGTCTNVPNNFTCACNYGYVGDGVTVCQDLTTNRVPQSDIGYGNTWIKDTSWLHNNLVTFYKDYTGMTCPGRYRVMTNERWYNSTGTDSTWNNNEWPPVGAFDGEGDAMVITSSNAYSAWKSEEGRGQGLSSGMDSGLELYLIMPCSISLAWFGVRGMSMDLSVNNPSKLELWASPDFGTNWVALGFYENQMNWPMTSGEPYPGFAVNSSAGNFSYFKVVPQRVSQNDNGNMTITEFEFIPMSIAAGPCEDGRNNCSINATCLNLEGAETWACECNTGFAGEGFTCDPAFFFPPSDPSLIPSGDMWTKSDPDQDNPQFNIFQTAISVSSGNSCPGDYRVTTNTDWSGNQFSTGTYMADEYPPTGAFDGQTGGGNYNNYKTKDAIYNRHNDANPPIDLILEVPCFFNPSEVKLTGPPSDSMAPSKMNIYGSDEQQKVWTLLTSFDNLMATDWTGGQSRSFPITMNGNWTAYKFEVLRTTSDSNDHFAIGDIQVISTTPNELNECGQEIHNCDTSPKCVDTLDSFICECGMVEYGDGTTTNMCSMASIIPDMGPVYNYTQWTKDDTVMYGNYYSMWRNHPGPNCPGIHRVKTNSDWKENAGVNAWGTDEWPPSGAFDWAYAMAGTFGGFQTNSPKSGYPYTSGTDENIELIYELPCEVSLALFVVRARGDGDPDETPSRIHLYGWNATDQTWNPMMSAENEIAWYLNETRKFSVPTADGTWPYYSGFKFVLQRSSSTSNVPISVADIILGAALVRVQIVQLPPSDIGVGDTWTKDQLNMFSGVETIYTDYSGSICPGRYRAKADFNWVNQGSGGTFMTGEQPPSGAFDRSPWSDSASQGFQLNAPTGTGGMSDSNINLILEIPCLMQSLTEFAVHSKSTMALMESPSKMEVYGSLDDGTWEQITSFDGQTMWTDSEVKTFTGDATKGPFSQFKFVLQRYADTATDDGQFSVGEIELFGSGWIDPCANNNCSSDATCTMRGTGFECNCNSGFFGNGEFCNSTAELTQIPASDIGQGDTWTKDESVLHGAEFSLFKDYSGPVCPGRYRALSNLAWLGKTTPPGWGSSEGAPSGVFDRVLHNTGALSSYGYWSTVTGSGMSTAGDATLEVILETPCTMNLASFGVQSSSTAAEAATETPSKISVFGGTDISTPTQLGFYEGVTDWTAAETKYFSTNFMEGPFNFFKFVVQKASSSSDANIGISEIELFALSWQMGEIDECTLGLDNCNSTAANCTDVTGSFTCACIDGFNGDGITCIDADECTLDLHNCHPEAVCTNTDGSFTCAVAPGFTGDGVTSANNVDECTTQIHNCDPNAACSNTAGSFSCACGTGFQGSGLLCSDIDECAASTHSCGSNVCKNTQGSFECACRSGFSGDGTTCTAAAPSCLTADPVLVSVNEVCTATGSDSVSLGSGLTLASALAAADMTSSGNCAGKELISCAPGFACSCVNADTCTSSFSSGARTFTSASTLSAAAPRGTYVSGALSDSSTTAAITFKCQTGYEFTGSDLTATTLTRTASCMTLSGNNYFQLSGPACAAKDTCELTETTSFMPNLAIYSDANWTASALPGDTLSVHYACNTGYRLQNSAASNTSATWTCGSRAGSLSDTDFIFQPASHIYPVCNVRNCTLNTPMSSTPTNVDVLGFSPSSKVLAYGKSTNLKVAPSAGYSFTAEPLAASTLVTVQCGISGTDLQLSVTFPSVSQATCARDNPVLMNAKSKCETTLRTPSAKGANAVTAAGCATLVAADSACADVFVHRFANLPDNDNCKCIDATAPDLLCTQTSTSDFSNVFAVSPDAILGPGIARENPGSEPADGGALASTSAVTYNCSSHSVTLTCTGADDLNSADTSLPLKSNAFYAIPSTRPACPGGTDECTANTDDCDTNAICIDTVTGFSCACKEEDGYFDSNYQTIQTKGRGKSCNIPACGDGIWASTEACEDGNNANGDGCSALCQIEKGWSCDAWGSGTTSNCTRLCAASRGDPLPDGASICDSSGPNAALSSLVQCAEQCSSSSTTVTARIGCPYTMQTYLTAASKTDANLDPSTFASTYACKTVSAPQLRSAAFLTTALKEVELVFDTEIAVHQVPFTTVDMSLSTAAQIAAVTAVSAEGPCSTVSGLFDDTTLTSLGENSVCRWASTRRLIVTLGEEPELPDRLLLPGDAVRMGGGLLQRRDAHADVPPSIYGVKYTGSGSVGMEVEFPSGVDVTSFAPTLSLKGPTEISRCQPLTISGSVTGLGLAGREPMSVAWTLTCTNNAGGASIACGDTLDDAIFDVNDEEELTFSLTAEDLLLVESHLSGLSVTAADLAFSLTVTNTFGTASSAAALTVTFDTSGITPGIRPTSPATGTTVSAAVTEAITLAVAVSTPEAVSGCTLTAAELAISVDWSAQMTSPSSTDVTTILKTADLAPSFNTLKLPPGILPENSATTITAKAYFTDNPGTFKTVVFTVNVGTFTPLTPEVRAIAPPAPSANCPIVISAGASTNPNKDLLADLYSAYFTAGATVFSWTCLHRTINGTAVPPTITDTACTGAAATAVSNANYTLTLPSGALTVGEEYIIGISATASVTHAAMSVTSAATTSAAASRTLYVYPVTDTGSAAAYTVSVVSASKSESSTVIESGQTYTAALVSSQAALTLEIALASPASSSGSCKPSISPVLEVYKLQKDLLSLSNLLAADEESFPVFIDEGAIELQSAGIAMSTTDTPYGAPESDSEIEITYYRAVIPSSVVSELVDEVMILAVDMQSAISTADDYTWHTFNPVAPFDLMKVTGPPSRGAVTVSPASGEAFSTEFALEQSGWASDISTDTLEYKFVLQEVSLDAATSTYSDVTEGDQVLQGYTGGSAAQRLTIVLRAGTVGSSFQIIAMARDTTGSQGEVRSAVFTVSNANPPTIASIKSTIDTKSTSVQSSDTAQLLTFISSATSLVDVSGDDTQTEFTDAEALEMQEFSESALTVLESAVTQMDTQTASASALLQSVTAVKDLAEIGSAAAGRAIKAGGTGLGAQDAEAKMAAQAEIQKRAATVLECAMSAAINSDDEIPASTVTAMLSAAASISTSIVSIGKYGNQQGTVDALGGDTATNTTTSPGKINDGAGRIANIVRLAAVAMSKSQPAGASASEASFGGISISSSPLGLSDMTGGSGSATASSGMSASFPALPISGVSSPTVACPASSAIVVTSVKFDESPRSVLPSSTTSSAASESSDLSLYRCGQSLPVSGLSEKIDIMVPMTRSTGYVNGVYQETGCAFWNDTAAAWSTEGCETGTGSTASMLHCRCSHLTEFGGTSQESTPPATEETKEETPSAGEEVKDIFNDINEEPLSDFNKAANANPENPVIWIISFFIGFYLVLLVLAARHDWKNQHDFMFLSLLYLRNEKIIRRIRQGRPPTFWQALFMWLTCKPCRESCKICAKKFCGSKKKGKKSTMHETETLQDLKVIRSMATKLQEDEGMDKGSALKHVIEKGELRQYVSTHARLRRKQLHVAASRIARKWRAKVAARKGIDVNASSVKLHTIVMPFNAGVQDSRVDQWNALPCLAGVSARTVPEGALGDGRTLSSLLVDILGGMQPRQGDTAAVDASEATCYLTDRAILLQTVDGKPLPKADDGSTEDRWRGLMLPLANMMSPQRDDGEVFDARGTMWTTLLPPKLVTFEVNMAETAAAGGPLKWILDKTGEKEPKGYDWADPATWEYLKQDRSTKPGWARIHRLVVGGVGRVAPQSLKNTVPGTVPAFLDAGAGALSDVEGPLVVVRLALHFGGEQVFPFHNEVVDSLNFLRRKMPKLASASGSAAALKAEEEVLKHTVSPAAANRAWDKWTEYAYVMERLSQTDDTSSHVPGSTIQEQAVNMESPLRDRPLDAPRPTLAMAPPNARSSVDCLEAAEESRTSLTISTDPKQRRAAQDALQALEDLIEEAEVYAEEEEEEDGGLKAGALPARPKDGELFDTESLNDAMNELNINVEASMSLLDSDGLPNQSMEDMENPYSNDRERGQLSEEGASERQGSGEGEGPDDLPAAPDGDEGDSLDGNGDENESVADPDLLDEQLHKGLGDAAMKKTLGLVQGTIVFRSMTSLRGSVATRKSISRSPTNASGGPQRKSTFFSLAQRKSTATRSKRFIDIGTEKERDIVYVIRVTERGLLFEPLCYKIRIDQEDEHEQQDANHSNRGSVEKSAAGGEGWMQWPPERETTVFVAAKDRATLLADAHEQIPEYARKLFAQGVGMTETDFQKQVFGAPQPAFVMPFKFVEQVCVGRVDKKAPEEKIDDDGDHSVRSLTALKHVSADDSSPKKINTLLAPPSKDGSPSGASRASFSSSMILAGDKAFHIICVLSDGMRFRLSCEVCEGLGVSEVLAKEPRGMSSAAAAPREPVALAEKKAGMPEGWSSLRLLTKEDFAELVRKEAKKAIEDETAETLAFGKEERLRFTTWSTWKFAYQVVVRDHPISKTNDNNPSRTRIQRWLLSAISWFTALTITALFFGGTETSGVIGTPFISISFGGGDYAKFEMSIRTLIGMFLSILFSLPVPIFCDQMFKKRTPYMDRHEKMVKNSRVSELEILVQPESPWMMNAAERRQWVKNMRTKEIIGYAVGGGWLTFCFYYLMMFALTSDFRIQDMLDFIIANTSTFVIDYLLIPIIWVVFLLFLLWAILRSSIFDPFVSLLPAAFRFNEEEKDDDGLDPPDEEERLLAQGLTPPDEIEEEA</sequence>
<dbReference type="FunFam" id="2.10.25.10:FF:000038">
    <property type="entry name" value="Fibrillin 2"/>
    <property type="match status" value="3"/>
</dbReference>
<feature type="domain" description="GAIN-B" evidence="19">
    <location>
        <begin position="4617"/>
        <end position="4792"/>
    </location>
</feature>
<dbReference type="PROSITE" id="PS50221">
    <property type="entry name" value="GAIN_B"/>
    <property type="match status" value="1"/>
</dbReference>
<keyword evidence="8" id="KW-0106">Calcium</keyword>
<dbReference type="InterPro" id="IPR009017">
    <property type="entry name" value="GFP"/>
</dbReference>
<feature type="chain" id="PRO_5005192040" description="EGF-like domain-containing protein" evidence="17">
    <location>
        <begin position="21"/>
        <end position="6193"/>
    </location>
</feature>
<keyword evidence="5 16" id="KW-0812">Transmembrane</keyword>
<dbReference type="InterPro" id="IPR001881">
    <property type="entry name" value="EGF-like_Ca-bd_dom"/>
</dbReference>
<dbReference type="SMART" id="SM00303">
    <property type="entry name" value="GPS"/>
    <property type="match status" value="1"/>
</dbReference>
<dbReference type="Pfam" id="PF01825">
    <property type="entry name" value="GPS"/>
    <property type="match status" value="1"/>
</dbReference>
<dbReference type="GO" id="GO:0048513">
    <property type="term" value="P:animal organ development"/>
    <property type="evidence" value="ECO:0007669"/>
    <property type="project" value="UniProtKB-ARBA"/>
</dbReference>
<evidence type="ECO:0000256" key="16">
    <source>
        <dbReference type="SAM" id="Phobius"/>
    </source>
</evidence>
<dbReference type="InterPro" id="IPR011936">
    <property type="entry name" value="Myxo_disulph_rpt"/>
</dbReference>
<reference evidence="20" key="1">
    <citation type="submission" date="2014-11" db="EMBL/GenBank/DDBJ databases">
        <authorList>
            <person name="Otto D Thomas"/>
            <person name="Naeem Raeece"/>
        </authorList>
    </citation>
    <scope>NUCLEOTIDE SEQUENCE</scope>
</reference>
<evidence type="ECO:0000256" key="6">
    <source>
        <dbReference type="ARBA" id="ARBA00022729"/>
    </source>
</evidence>
<feature type="domain" description="EGF-like" evidence="18">
    <location>
        <begin position="1252"/>
        <end position="1294"/>
    </location>
</feature>
<proteinExistence type="predicted"/>
<evidence type="ECO:0000256" key="13">
    <source>
        <dbReference type="PROSITE-ProRule" id="PRU00076"/>
    </source>
</evidence>
<keyword evidence="12" id="KW-0325">Glycoprotein</keyword>
<feature type="disulfide bond" evidence="13">
    <location>
        <begin position="1766"/>
        <end position="1783"/>
    </location>
</feature>
<dbReference type="InterPro" id="IPR009030">
    <property type="entry name" value="Growth_fac_rcpt_cys_sf"/>
</dbReference>
<dbReference type="EMBL" id="CDMZ01004124">
    <property type="protein sequence ID" value="CEM48714.1"/>
    <property type="molecule type" value="Genomic_DNA"/>
</dbReference>
<feature type="region of interest" description="Disordered" evidence="15">
    <location>
        <begin position="5414"/>
        <end position="5437"/>
    </location>
</feature>
<evidence type="ECO:0000256" key="1">
    <source>
        <dbReference type="ARBA" id="ARBA00004479"/>
    </source>
</evidence>
<dbReference type="Pfam" id="PF13540">
    <property type="entry name" value="RCC1_2"/>
    <property type="match status" value="1"/>
</dbReference>
<dbReference type="GO" id="GO:0005886">
    <property type="term" value="C:plasma membrane"/>
    <property type="evidence" value="ECO:0007669"/>
    <property type="project" value="UniProtKB-SubCell"/>
</dbReference>
<name>A0A0G4HWB0_9ALVE</name>
<keyword evidence="9 16" id="KW-1133">Transmembrane helix</keyword>
<dbReference type="Gene3D" id="2.40.155.10">
    <property type="entry name" value="Green fluorescent protein"/>
    <property type="match status" value="1"/>
</dbReference>
<dbReference type="CDD" id="cd00054">
    <property type="entry name" value="EGF_CA"/>
    <property type="match status" value="7"/>
</dbReference>
<dbReference type="VEuPathDB" id="CryptoDB:Cvel_8994"/>
<feature type="region of interest" description="Disordered" evidence="15">
    <location>
        <begin position="5777"/>
        <end position="5802"/>
    </location>
</feature>
<feature type="transmembrane region" description="Helical" evidence="16">
    <location>
        <begin position="6118"/>
        <end position="6141"/>
    </location>
</feature>
<dbReference type="SUPFAM" id="SSF50985">
    <property type="entry name" value="RCC1/BLIP-II"/>
    <property type="match status" value="1"/>
</dbReference>
<evidence type="ECO:0000256" key="4">
    <source>
        <dbReference type="ARBA" id="ARBA00022536"/>
    </source>
</evidence>
<dbReference type="SUPFAM" id="SSF57196">
    <property type="entry name" value="EGF/Laminin"/>
    <property type="match status" value="1"/>
</dbReference>
<dbReference type="PROSITE" id="PS50012">
    <property type="entry name" value="RCC1_3"/>
    <property type="match status" value="1"/>
</dbReference>
<feature type="domain" description="EGF-like" evidence="18">
    <location>
        <begin position="2805"/>
        <end position="2845"/>
    </location>
</feature>
<dbReference type="SMART" id="SM00181">
    <property type="entry name" value="EGF"/>
    <property type="match status" value="11"/>
</dbReference>
<feature type="compositionally biased region" description="Acidic residues" evidence="15">
    <location>
        <begin position="6162"/>
        <end position="6176"/>
    </location>
</feature>
<dbReference type="GO" id="GO:0005509">
    <property type="term" value="F:calcium ion binding"/>
    <property type="evidence" value="ECO:0007669"/>
    <property type="project" value="InterPro"/>
</dbReference>
<keyword evidence="3" id="KW-1003">Cell membrane</keyword>
<feature type="region of interest" description="Disordered" evidence="15">
    <location>
        <begin position="5463"/>
        <end position="5532"/>
    </location>
</feature>
<feature type="domain" description="EGF-like" evidence="18">
    <location>
        <begin position="2763"/>
        <end position="2801"/>
    </location>
</feature>
<keyword evidence="4 13" id="KW-0245">EGF-like domain</keyword>
<dbReference type="Pfam" id="PF13948">
    <property type="entry name" value="DUF4215"/>
    <property type="match status" value="1"/>
</dbReference>
<protein>
    <recommendedName>
        <fullName evidence="21">EGF-like domain-containing protein</fullName>
    </recommendedName>
</protein>
<feature type="region of interest" description="Disordered" evidence="15">
    <location>
        <begin position="5572"/>
        <end position="5602"/>
    </location>
</feature>
<dbReference type="PROSITE" id="PS50026">
    <property type="entry name" value="EGF_3"/>
    <property type="match status" value="9"/>
</dbReference>
<dbReference type="NCBIfam" id="TIGR02232">
    <property type="entry name" value="myxo_disulf_rpt"/>
    <property type="match status" value="1"/>
</dbReference>
<comment type="subcellular location">
    <subcellularLocation>
        <location evidence="2">Cell membrane</location>
        <topology evidence="2">Multi-pass membrane protein</topology>
    </subcellularLocation>
    <subcellularLocation>
        <location evidence="1">Membrane</location>
        <topology evidence="1">Single-pass type I membrane protein</topology>
    </subcellularLocation>
</comment>
<feature type="domain" description="EGF-like" evidence="18">
    <location>
        <begin position="2469"/>
        <end position="2507"/>
    </location>
</feature>
<dbReference type="PROSITE" id="PS01186">
    <property type="entry name" value="EGF_2"/>
    <property type="match status" value="7"/>
</dbReference>
<keyword evidence="11 13" id="KW-1015">Disulfide bond</keyword>
<dbReference type="SMART" id="SM00179">
    <property type="entry name" value="EGF_CA"/>
    <property type="match status" value="8"/>
</dbReference>
<dbReference type="InterPro" id="IPR000742">
    <property type="entry name" value="EGF"/>
</dbReference>
<evidence type="ECO:0000259" key="18">
    <source>
        <dbReference type="PROSITE" id="PS50026"/>
    </source>
</evidence>
<dbReference type="Pfam" id="PF07645">
    <property type="entry name" value="EGF_CA"/>
    <property type="match status" value="3"/>
</dbReference>
<evidence type="ECO:0000256" key="14">
    <source>
        <dbReference type="PROSITE-ProRule" id="PRU00235"/>
    </source>
</evidence>
<dbReference type="InterPro" id="IPR000408">
    <property type="entry name" value="Reg_chr_condens"/>
</dbReference>
<dbReference type="GO" id="GO:0048731">
    <property type="term" value="P:system development"/>
    <property type="evidence" value="ECO:0007669"/>
    <property type="project" value="UniProtKB-ARBA"/>
</dbReference>
<evidence type="ECO:0000256" key="11">
    <source>
        <dbReference type="ARBA" id="ARBA00023157"/>
    </source>
</evidence>
<evidence type="ECO:0000256" key="10">
    <source>
        <dbReference type="ARBA" id="ARBA00023136"/>
    </source>
</evidence>
<dbReference type="InterPro" id="IPR018097">
    <property type="entry name" value="EGF_Ca-bd_CS"/>
</dbReference>
<evidence type="ECO:0000256" key="3">
    <source>
        <dbReference type="ARBA" id="ARBA00022475"/>
    </source>
</evidence>
<evidence type="ECO:0000256" key="7">
    <source>
        <dbReference type="ARBA" id="ARBA00022737"/>
    </source>
</evidence>
<feature type="repeat" description="RCC1" evidence="14">
    <location>
        <begin position="455"/>
        <end position="509"/>
    </location>
</feature>
<evidence type="ECO:0000313" key="20">
    <source>
        <dbReference type="EMBL" id="CEM48714.1"/>
    </source>
</evidence>
<dbReference type="Gene3D" id="2.10.25.10">
    <property type="entry name" value="Laminin"/>
    <property type="match status" value="8"/>
</dbReference>
<keyword evidence="10 16" id="KW-0472">Membrane</keyword>
<dbReference type="Gene3D" id="2.130.10.30">
    <property type="entry name" value="Regulator of chromosome condensation 1/beta-lactamase-inhibitor protein II"/>
    <property type="match status" value="1"/>
</dbReference>
<evidence type="ECO:0000256" key="12">
    <source>
        <dbReference type="ARBA" id="ARBA00023180"/>
    </source>
</evidence>
<feature type="transmembrane region" description="Helical" evidence="16">
    <location>
        <begin position="5999"/>
        <end position="6021"/>
    </location>
</feature>
<feature type="transmembrane region" description="Helical" evidence="16">
    <location>
        <begin position="6076"/>
        <end position="6098"/>
    </location>
</feature>
<accession>A0A0G4HWB0</accession>
<dbReference type="PROSITE" id="PS00010">
    <property type="entry name" value="ASX_HYDROXYL"/>
    <property type="match status" value="5"/>
</dbReference>
<organism evidence="20">
    <name type="scientific">Chromera velia CCMP2878</name>
    <dbReference type="NCBI Taxonomy" id="1169474"/>
    <lineage>
        <taxon>Eukaryota</taxon>
        <taxon>Sar</taxon>
        <taxon>Alveolata</taxon>
        <taxon>Colpodellida</taxon>
        <taxon>Chromeraceae</taxon>
        <taxon>Chromera</taxon>
    </lineage>
</organism>
<evidence type="ECO:0000256" key="9">
    <source>
        <dbReference type="ARBA" id="ARBA00022989"/>
    </source>
</evidence>
<evidence type="ECO:0000256" key="2">
    <source>
        <dbReference type="ARBA" id="ARBA00004651"/>
    </source>
</evidence>
<evidence type="ECO:0000256" key="15">
    <source>
        <dbReference type="SAM" id="MobiDB-lite"/>
    </source>
</evidence>
<feature type="domain" description="EGF-like" evidence="18">
    <location>
        <begin position="1755"/>
        <end position="1797"/>
    </location>
</feature>